<evidence type="ECO:0000313" key="6">
    <source>
        <dbReference type="EMBL" id="SDV50558.1"/>
    </source>
</evidence>
<keyword evidence="2 6" id="KW-0808">Transferase</keyword>
<feature type="region of interest" description="Disordered" evidence="3">
    <location>
        <begin position="1"/>
        <end position="65"/>
    </location>
</feature>
<organism evidence="6 7">
    <name type="scientific">Chitinasiproducens palmae</name>
    <dbReference type="NCBI Taxonomy" id="1770053"/>
    <lineage>
        <taxon>Bacteria</taxon>
        <taxon>Pseudomonadati</taxon>
        <taxon>Pseudomonadota</taxon>
        <taxon>Betaproteobacteria</taxon>
        <taxon>Burkholderiales</taxon>
        <taxon>Burkholderiaceae</taxon>
        <taxon>Chitinasiproducens</taxon>
    </lineage>
</organism>
<evidence type="ECO:0000259" key="5">
    <source>
        <dbReference type="Pfam" id="PF13439"/>
    </source>
</evidence>
<dbReference type="PANTHER" id="PTHR12526:SF510">
    <property type="entry name" value="D-INOSITOL 3-PHOSPHATE GLYCOSYLTRANSFERASE"/>
    <property type="match status" value="1"/>
</dbReference>
<evidence type="ECO:0000256" key="2">
    <source>
        <dbReference type="ARBA" id="ARBA00022679"/>
    </source>
</evidence>
<proteinExistence type="predicted"/>
<keyword evidence="7" id="KW-1185">Reference proteome</keyword>
<accession>A0A1H2PTU3</accession>
<evidence type="ECO:0000313" key="7">
    <source>
        <dbReference type="Proteomes" id="UP000243719"/>
    </source>
</evidence>
<feature type="domain" description="Glycosyl transferase family 1" evidence="4">
    <location>
        <begin position="256"/>
        <end position="427"/>
    </location>
</feature>
<dbReference type="SUPFAM" id="SSF53756">
    <property type="entry name" value="UDP-Glycosyltransferase/glycogen phosphorylase"/>
    <property type="match status" value="1"/>
</dbReference>
<gene>
    <name evidence="6" type="ORF">SAMN05216551_11283</name>
</gene>
<dbReference type="InterPro" id="IPR001296">
    <property type="entry name" value="Glyco_trans_1"/>
</dbReference>
<name>A0A1H2PTU3_9BURK</name>
<dbReference type="Pfam" id="PF00534">
    <property type="entry name" value="Glycos_transf_1"/>
    <property type="match status" value="1"/>
</dbReference>
<dbReference type="Gene3D" id="3.40.50.2000">
    <property type="entry name" value="Glycogen Phosphorylase B"/>
    <property type="match status" value="2"/>
</dbReference>
<dbReference type="Pfam" id="PF13439">
    <property type="entry name" value="Glyco_transf_4"/>
    <property type="match status" value="1"/>
</dbReference>
<dbReference type="PANTHER" id="PTHR12526">
    <property type="entry name" value="GLYCOSYLTRANSFERASE"/>
    <property type="match status" value="1"/>
</dbReference>
<evidence type="ECO:0000259" key="4">
    <source>
        <dbReference type="Pfam" id="PF00534"/>
    </source>
</evidence>
<sequence>MLAPSGSLPIDMPSSPDQSGRRLRAPDRPSPRASGGRHAAGSCAAARADYHDGDESPGRPSPDVSALPIIDSVQIGMHWFAEQPGGLERMYLALSDGLPGAGVRVRGLLAGGERAALDTHGAIRAFARADAPLLTRLWGARQALKAMIAARRPDIVASHFPLYGLPTRGVATDSARVTHFHGPWADEARAEGGQCTVNRLKHALETFAYGRQQRYIVLSRAFADVLARRYRVPPERIRVVPGCVDVSTFAVPASRAQARARLALPTDRPILVTVRRLTRRMGLENLIDAMPALLSAVPDALLVVVGRGPLAEALAARIAERGLERHVHLLGRVGDGMLPLVYRAADLSIVPSLSLEGFGLTTVESLAAGTPVMVTPVGGLPEAVCGLDRNLVLAGTSPAALADGLRGALRGGTALPSEARCRRYARENFDMPLMARRVAAVYREALRG</sequence>
<feature type="compositionally biased region" description="Basic and acidic residues" evidence="3">
    <location>
        <begin position="48"/>
        <end position="57"/>
    </location>
</feature>
<dbReference type="InterPro" id="IPR028098">
    <property type="entry name" value="Glyco_trans_4-like_N"/>
</dbReference>
<evidence type="ECO:0000256" key="1">
    <source>
        <dbReference type="ARBA" id="ARBA00022676"/>
    </source>
</evidence>
<keyword evidence="1" id="KW-0328">Glycosyltransferase</keyword>
<feature type="domain" description="Glycosyltransferase subfamily 4-like N-terminal" evidence="5">
    <location>
        <begin position="84"/>
        <end position="247"/>
    </location>
</feature>
<feature type="compositionally biased region" description="Low complexity" evidence="3">
    <location>
        <begin position="31"/>
        <end position="47"/>
    </location>
</feature>
<dbReference type="STRING" id="1770053.SAMN05216551_11283"/>
<dbReference type="Proteomes" id="UP000243719">
    <property type="component" value="Unassembled WGS sequence"/>
</dbReference>
<dbReference type="EMBL" id="FNLO01000012">
    <property type="protein sequence ID" value="SDV50558.1"/>
    <property type="molecule type" value="Genomic_DNA"/>
</dbReference>
<dbReference type="GO" id="GO:0016757">
    <property type="term" value="F:glycosyltransferase activity"/>
    <property type="evidence" value="ECO:0007669"/>
    <property type="project" value="UniProtKB-KW"/>
</dbReference>
<dbReference type="AlphaFoldDB" id="A0A1H2PTU3"/>
<reference evidence="7" key="1">
    <citation type="submission" date="2016-09" db="EMBL/GenBank/DDBJ databases">
        <authorList>
            <person name="Varghese N."/>
            <person name="Submissions S."/>
        </authorList>
    </citation>
    <scope>NUCLEOTIDE SEQUENCE [LARGE SCALE GENOMIC DNA]</scope>
    <source>
        <strain evidence="7">JS23</strain>
    </source>
</reference>
<evidence type="ECO:0000256" key="3">
    <source>
        <dbReference type="SAM" id="MobiDB-lite"/>
    </source>
</evidence>
<protein>
    <submittedName>
        <fullName evidence="6">Glycosyltransferase involved in cell wall bisynthesis</fullName>
    </submittedName>
</protein>
<dbReference type="CDD" id="cd03801">
    <property type="entry name" value="GT4_PimA-like"/>
    <property type="match status" value="1"/>
</dbReference>